<dbReference type="FunFam" id="3.80.10.10:FF:000400">
    <property type="entry name" value="Nuclear pore complex protein NUP107"/>
    <property type="match status" value="1"/>
</dbReference>
<protein>
    <recommendedName>
        <fullName evidence="9">Leucine-rich repeat-containing N-terminal plant-type domain-containing protein</fullName>
    </recommendedName>
</protein>
<organism evidence="8">
    <name type="scientific">Amphora coffeiformis</name>
    <dbReference type="NCBI Taxonomy" id="265554"/>
    <lineage>
        <taxon>Eukaryota</taxon>
        <taxon>Sar</taxon>
        <taxon>Stramenopiles</taxon>
        <taxon>Ochrophyta</taxon>
        <taxon>Bacillariophyta</taxon>
        <taxon>Bacillariophyceae</taxon>
        <taxon>Bacillariophycidae</taxon>
        <taxon>Thalassiophysales</taxon>
        <taxon>Catenulaceae</taxon>
        <taxon>Amphora</taxon>
    </lineage>
</organism>
<feature type="compositionally biased region" description="Basic and acidic residues" evidence="6">
    <location>
        <begin position="81"/>
        <end position="90"/>
    </location>
</feature>
<keyword evidence="7" id="KW-1133">Transmembrane helix</keyword>
<dbReference type="Gene3D" id="3.80.10.10">
    <property type="entry name" value="Ribonuclease Inhibitor"/>
    <property type="match status" value="3"/>
</dbReference>
<evidence type="ECO:0000256" key="5">
    <source>
        <dbReference type="ARBA" id="ARBA00023136"/>
    </source>
</evidence>
<dbReference type="InterPro" id="IPR032675">
    <property type="entry name" value="LRR_dom_sf"/>
</dbReference>
<keyword evidence="7" id="KW-0812">Transmembrane</keyword>
<proteinExistence type="predicted"/>
<dbReference type="InterPro" id="IPR001611">
    <property type="entry name" value="Leu-rich_rpt"/>
</dbReference>
<dbReference type="Pfam" id="PF00560">
    <property type="entry name" value="LRR_1"/>
    <property type="match status" value="5"/>
</dbReference>
<reference evidence="8" key="1">
    <citation type="submission" date="2021-01" db="EMBL/GenBank/DDBJ databases">
        <authorList>
            <person name="Corre E."/>
            <person name="Pelletier E."/>
            <person name="Niang G."/>
            <person name="Scheremetjew M."/>
            <person name="Finn R."/>
            <person name="Kale V."/>
            <person name="Holt S."/>
            <person name="Cochrane G."/>
            <person name="Meng A."/>
            <person name="Brown T."/>
            <person name="Cohen L."/>
        </authorList>
    </citation>
    <scope>NUCLEOTIDE SEQUENCE</scope>
    <source>
        <strain evidence="8">CCMP127</strain>
    </source>
</reference>
<evidence type="ECO:0000256" key="3">
    <source>
        <dbReference type="ARBA" id="ARBA00022729"/>
    </source>
</evidence>
<dbReference type="GO" id="GO:0016020">
    <property type="term" value="C:membrane"/>
    <property type="evidence" value="ECO:0007669"/>
    <property type="project" value="UniProtKB-SubCell"/>
</dbReference>
<evidence type="ECO:0000256" key="6">
    <source>
        <dbReference type="SAM" id="MobiDB-lite"/>
    </source>
</evidence>
<keyword evidence="4" id="KW-0677">Repeat</keyword>
<evidence type="ECO:0000256" key="2">
    <source>
        <dbReference type="ARBA" id="ARBA00022614"/>
    </source>
</evidence>
<evidence type="ECO:0000256" key="4">
    <source>
        <dbReference type="ARBA" id="ARBA00022737"/>
    </source>
</evidence>
<dbReference type="SUPFAM" id="SSF52058">
    <property type="entry name" value="L domain-like"/>
    <property type="match status" value="2"/>
</dbReference>
<dbReference type="GO" id="GO:0009653">
    <property type="term" value="P:anatomical structure morphogenesis"/>
    <property type="evidence" value="ECO:0007669"/>
    <property type="project" value="UniProtKB-ARBA"/>
</dbReference>
<keyword evidence="2" id="KW-0433">Leucine-rich repeat</keyword>
<name>A0A7S3LAS2_9STRA</name>
<evidence type="ECO:0000256" key="7">
    <source>
        <dbReference type="SAM" id="Phobius"/>
    </source>
</evidence>
<dbReference type="PANTHER" id="PTHR48057:SF7">
    <property type="entry name" value="LEUCINE-RICH REPEAT SERINE_THREONINE-PROTEIN KINASE 1"/>
    <property type="match status" value="1"/>
</dbReference>
<accession>A0A7S3LAS2</accession>
<dbReference type="InterPro" id="IPR052595">
    <property type="entry name" value="LRRC69/RLP"/>
</dbReference>
<feature type="region of interest" description="Disordered" evidence="6">
    <location>
        <begin position="1"/>
        <end position="103"/>
    </location>
</feature>
<evidence type="ECO:0008006" key="9">
    <source>
        <dbReference type="Google" id="ProtNLM"/>
    </source>
</evidence>
<sequence length="698" mass="76936">MTTREDLMIPGLSPAKSSSTNKSTNPFDDDSLGEEHVQCAPPHSELTDSITGDSEMEPVQYSKRGGLISGHVFDAETQSQKSKDRDDVESGHYPPDSDYASRAPKSIWDAPSIEGHRHLQEKNTPPPTNSPVAWNIPREPGKRRKFLRILVGVTFAVLVLAILAVFLIVRSGKDPESDRQRAIDVIIEKASAPETLKTKDSPQFKARQWLLKTDTLALDPSTGATDAQIIQRYSLATFYYSTGGDTTWSTNNWLEGAECDSFQWDYIDCNDNKEVRALSFDAVGLSGELPPELGHLSSLVNLIIKSDETLSGTIPPSLGHLVKLEQLGISFTGVKGSIPSELFRATNLRYLNLQHNDLEGTMPTDIGLTTSLEKLIVSNNKLSGNVPWTSLPRSFMEVLALGNNQFTGSIGKEIGNIPELKYLYLENNQFNGEIVAEIGSATSLRSINFDHNLFNATIPRQVGRLVNLEYLSMQYNQLTGGIPSEVQHLVNLQTLALGDNKLTGGLPDLVSLTNLHHLYLFGNELTGVIPAYIYDLQSIEILFLSSNNFTGPLFFTSRSRLESRLKGLYLSDNQLQGPIPMALCHFRNLEAIFLDENQFTGGLPPCISDLTELSQFYVFKNQLYGEIPSEYSVLLELEGLGLEDNEFTGNIPEGVCQLADLNSIELWSDCGGDTPEITCDCCTVCCPSADCGQTPARW</sequence>
<dbReference type="PROSITE" id="PS51450">
    <property type="entry name" value="LRR"/>
    <property type="match status" value="1"/>
</dbReference>
<evidence type="ECO:0000313" key="8">
    <source>
        <dbReference type="EMBL" id="CAE0416493.1"/>
    </source>
</evidence>
<feature type="compositionally biased region" description="Polar residues" evidence="6">
    <location>
        <begin position="15"/>
        <end position="26"/>
    </location>
</feature>
<dbReference type="EMBL" id="HBIM01017604">
    <property type="protein sequence ID" value="CAE0416493.1"/>
    <property type="molecule type" value="Transcribed_RNA"/>
</dbReference>
<feature type="transmembrane region" description="Helical" evidence="7">
    <location>
        <begin position="146"/>
        <end position="169"/>
    </location>
</feature>
<dbReference type="AlphaFoldDB" id="A0A7S3LAS2"/>
<dbReference type="FunFam" id="3.80.10.10:FF:000095">
    <property type="entry name" value="LRR receptor-like serine/threonine-protein kinase GSO1"/>
    <property type="match status" value="1"/>
</dbReference>
<keyword evidence="5 7" id="KW-0472">Membrane</keyword>
<comment type="subcellular location">
    <subcellularLocation>
        <location evidence="1">Membrane</location>
    </subcellularLocation>
</comment>
<evidence type="ECO:0000256" key="1">
    <source>
        <dbReference type="ARBA" id="ARBA00004370"/>
    </source>
</evidence>
<dbReference type="PANTHER" id="PTHR48057">
    <property type="entry name" value="LEUCINE-RICH REPEAT SERINE/THREONINE-PROTEIN KINASE 1"/>
    <property type="match status" value="1"/>
</dbReference>
<feature type="region of interest" description="Disordered" evidence="6">
    <location>
        <begin position="117"/>
        <end position="137"/>
    </location>
</feature>
<keyword evidence="3" id="KW-0732">Signal</keyword>
<gene>
    <name evidence="8" type="ORF">ACOF00016_LOCUS13551</name>
</gene>